<feature type="compositionally biased region" description="Polar residues" evidence="2">
    <location>
        <begin position="1192"/>
        <end position="1207"/>
    </location>
</feature>
<dbReference type="InterPro" id="IPR050944">
    <property type="entry name" value="FAM83"/>
</dbReference>
<feature type="domain" description="Scaffolding anchor of CK1" evidence="3">
    <location>
        <begin position="13"/>
        <end position="149"/>
    </location>
</feature>
<dbReference type="PANTHER" id="PTHR16181">
    <property type="entry name" value="PROTEIN FAM83A-RELATED"/>
    <property type="match status" value="1"/>
</dbReference>
<dbReference type="PANTHER" id="PTHR16181:SF16">
    <property type="entry name" value="FAMILY WITH SEQUENCE SIMILARITY 83 MEMBER HA"/>
    <property type="match status" value="1"/>
</dbReference>
<evidence type="ECO:0000256" key="1">
    <source>
        <dbReference type="ARBA" id="ARBA00006937"/>
    </source>
</evidence>
<protein>
    <recommendedName>
        <fullName evidence="3">Scaffolding anchor of CK1 domain-containing protein</fullName>
    </recommendedName>
</protein>
<evidence type="ECO:0000256" key="2">
    <source>
        <dbReference type="SAM" id="MobiDB-lite"/>
    </source>
</evidence>
<feature type="compositionally biased region" description="Basic and acidic residues" evidence="2">
    <location>
        <begin position="1082"/>
        <end position="1095"/>
    </location>
</feature>
<feature type="domain" description="Scaffolding anchor of CK1" evidence="3">
    <location>
        <begin position="186"/>
        <end position="237"/>
    </location>
</feature>
<feature type="compositionally biased region" description="Polar residues" evidence="2">
    <location>
        <begin position="1625"/>
        <end position="1649"/>
    </location>
</feature>
<feature type="compositionally biased region" description="Polar residues" evidence="2">
    <location>
        <begin position="1096"/>
        <end position="1107"/>
    </location>
</feature>
<feature type="region of interest" description="Disordered" evidence="2">
    <location>
        <begin position="1014"/>
        <end position="1703"/>
    </location>
</feature>
<feature type="compositionally biased region" description="Polar residues" evidence="2">
    <location>
        <begin position="952"/>
        <end position="962"/>
    </location>
</feature>
<feature type="compositionally biased region" description="Polar residues" evidence="2">
    <location>
        <begin position="700"/>
        <end position="710"/>
    </location>
</feature>
<feature type="compositionally biased region" description="Polar residues" evidence="2">
    <location>
        <begin position="1141"/>
        <end position="1164"/>
    </location>
</feature>
<dbReference type="EMBL" id="JAHRIO010070373">
    <property type="protein sequence ID" value="MEQ2181096.1"/>
    <property type="molecule type" value="Genomic_DNA"/>
</dbReference>
<feature type="compositionally biased region" description="Polar residues" evidence="2">
    <location>
        <begin position="1805"/>
        <end position="1814"/>
    </location>
</feature>
<feature type="compositionally biased region" description="Basic and acidic residues" evidence="2">
    <location>
        <begin position="1014"/>
        <end position="1028"/>
    </location>
</feature>
<sequence>MARRSQCSSAGDNPLDPNYLPPHYREEYRLAVDALVEDSLEGYYRILHNVDVVDFLSATEIQYIQSSVQPAKQSILSEQQFLESDGEGSSDTYWPIHSDLDVPGLDLGWPQVHHFIEPAEVTTLVNPPEPDMPSIKEQARRLIKNAQQVDISLSFHSETFFTFLLKHPPLTVLFSQLSCSWLPIAQVVAMVMDMFTDVDIFADILNAAGRRVAVYILLDEHNADHFVNMVANYDILNWLLSSSSFMWSFEKLHRCMAHLFLGQLVTTFDEEFRILFAQSQPLNVENMLSQMEDLSILQKRQIPSESTALYREPKGFQSLDIPSDSWGGHSYEEQIDGNLRIMALKRQGSLRGPADVYNRFAPQQPRMDPGFDQGPSRMLMMDNPALKRHSYAEDVPGRYSFPFLPQQGMPEPEQRGKLFHRDQQPYLGPGPEEEYSSHDKFWNQGHLTGEQYLVPSLQQEVPLPEFDPGLNYLSSNRNPDFDQGSDKLLPPADLPFTSPHPKRLGIGQPYICQTSPTASNSADQRPFFHDPTISRKDPTVKQKLRNWRIGSYLSAFDNPEDEGLPTVPTQPSDPFEEHLNLIPQTAPGTDLTASKIPNVKEFKVTGIPRVSQMPSYAKAATQDKPKKFLDEPALLAAETKTTPTLSETPSTAEGRKTEEEDQKQPKNTVIHRDDSFRRKYNAAMQRSSRLRSSLIFSSLEQQTPQETTTADQDDDGSDKRSDKTEQTKPPIVSQVLGQKRSAAREPYEWSRYIKSTPETLKPDDVGKKDEDKHSSSGKGSQGPSESPEAKEPLRQTAGEQVSVSPSMPRAKFPEAEAPKTDQPVQPTKPLLHYVDMNDPDNRLMFFKELAAKRKVAKAAEALKEKEKAELKPQPELKNKEKVLLKEISETSIPKDLVKKPVVENENSSSKDSNTSKTSNEQKTQSKKTEVEASLSVSAETDEHLSKPLEDPTLSNPFVQESLSPLIPRSKPTKAELPKINQPLQLTSPLLTAPLYVDMSDADNRLMFFKELAAKRKASEAKKGKEKAPMKPQAEHQNPSGGQNEQNPPKGTLEGVKPSIAKDSSVKNTTVSTDTSDSASSSLKDDENARKQDSLFKNDSSAPSTSEQAVKVSAELLKTDLERQSADETKTSQSKSPEHPTVSETSVEGSPEETNAAHTAVSSQAEDVDKRECLTSETVSVLPSSVENSSSSDPQNTESFQLENNICSSPPPSEAETTLELGSIEPPISTSDTHPLDSDSQNYPVAAEETLFSDSPQDIYSSTNVTSTPSPDADEIKSQEPASSSQQESSESSKEPLQNSDSRHNQAHLDAVPQSASFKNTSVADAANVESDVSPDKKAADLQPNKLNSTTETNGEESSAATPSVGGLEKNVPELEQEETAAKEHEALESPDSRSPAVCPPTPNSSLLGESRPEGSVSEPHLEKTISSITAPGDTQLEAAPSETGSLENTASCNASQLEKTEPPQDAPMQTDASSNLKLTDLKAPLAAETLTSSSMSESDQSVSDTETKKSETSVSAVPNLSDTNSISNETQPKSEESLVQPTSQSLSSPSEPTTVATAEDDLPCKTSEAVTPECQTPETPASQESSKKESESVETDEKNSNNLEDKHTSQKPSTEESANTEKTKQQSNQSNCSETATSKQPKSSQSRYHSSTVNVLSSSNLRDDTKLLLEQISANSQSRNEATKESPVTDDEKEDKADKNAKNEKELGYKTCIRGQTKSIEEREKLLERIQSMRKERKVYSRFEVGIYGTLDGIQRTLGKGKSRFCKIPLALAANRLLTHRRLREPVFDSLTSQDQTEEYGMMQSCPSSTPHVQ</sequence>
<feature type="compositionally biased region" description="Basic and acidic residues" evidence="2">
    <location>
        <begin position="1116"/>
        <end position="1129"/>
    </location>
</feature>
<feature type="compositionally biased region" description="Polar residues" evidence="2">
    <location>
        <begin position="1251"/>
        <end position="1269"/>
    </location>
</feature>
<feature type="compositionally biased region" description="Basic and acidic residues" evidence="2">
    <location>
        <begin position="860"/>
        <end position="888"/>
    </location>
</feature>
<feature type="compositionally biased region" description="Polar residues" evidence="2">
    <location>
        <begin position="1512"/>
        <end position="1556"/>
    </location>
</feature>
<feature type="compositionally biased region" description="Basic and acidic residues" evidence="2">
    <location>
        <begin position="940"/>
        <end position="949"/>
    </location>
</feature>
<feature type="compositionally biased region" description="Polar residues" evidence="2">
    <location>
        <begin position="1344"/>
        <end position="1361"/>
    </location>
</feature>
<dbReference type="InterPro" id="IPR012461">
    <property type="entry name" value="SACK1"/>
</dbReference>
<evidence type="ECO:0000259" key="3">
    <source>
        <dbReference type="Pfam" id="PF07894"/>
    </source>
</evidence>
<feature type="region of interest" description="Disordered" evidence="2">
    <location>
        <begin position="1790"/>
        <end position="1814"/>
    </location>
</feature>
<evidence type="ECO:0000313" key="4">
    <source>
        <dbReference type="EMBL" id="MEQ2181096.1"/>
    </source>
</evidence>
<dbReference type="SUPFAM" id="SSF56024">
    <property type="entry name" value="Phospholipase D/nuclease"/>
    <property type="match status" value="1"/>
</dbReference>
<comment type="caution">
    <text evidence="4">The sequence shown here is derived from an EMBL/GenBank/DDBJ whole genome shotgun (WGS) entry which is preliminary data.</text>
</comment>
<feature type="compositionally biased region" description="Polar residues" evidence="2">
    <location>
        <begin position="639"/>
        <end position="651"/>
    </location>
</feature>
<feature type="compositionally biased region" description="Basic and acidic residues" evidence="2">
    <location>
        <begin position="1694"/>
        <end position="1703"/>
    </location>
</feature>
<feature type="compositionally biased region" description="Low complexity" evidence="2">
    <location>
        <begin position="903"/>
        <end position="920"/>
    </location>
</feature>
<feature type="compositionally biased region" description="Low complexity" evidence="2">
    <location>
        <begin position="1061"/>
        <end position="1081"/>
    </location>
</feature>
<gene>
    <name evidence="4" type="ORF">GOODEAATRI_007862</name>
</gene>
<feature type="compositionally biased region" description="Low complexity" evidence="2">
    <location>
        <begin position="1178"/>
        <end position="1191"/>
    </location>
</feature>
<keyword evidence="5" id="KW-1185">Reference proteome</keyword>
<comment type="similarity">
    <text evidence="1">Belongs to the FAM83 family.</text>
</comment>
<proteinExistence type="inferred from homology"/>
<feature type="compositionally biased region" description="Low complexity" evidence="2">
    <location>
        <begin position="686"/>
        <end position="699"/>
    </location>
</feature>
<evidence type="ECO:0000313" key="5">
    <source>
        <dbReference type="Proteomes" id="UP001476798"/>
    </source>
</evidence>
<dbReference type="Proteomes" id="UP001476798">
    <property type="component" value="Unassembled WGS sequence"/>
</dbReference>
<organism evidence="4 5">
    <name type="scientific">Goodea atripinnis</name>
    <dbReference type="NCBI Taxonomy" id="208336"/>
    <lineage>
        <taxon>Eukaryota</taxon>
        <taxon>Metazoa</taxon>
        <taxon>Chordata</taxon>
        <taxon>Craniata</taxon>
        <taxon>Vertebrata</taxon>
        <taxon>Euteleostomi</taxon>
        <taxon>Actinopterygii</taxon>
        <taxon>Neopterygii</taxon>
        <taxon>Teleostei</taxon>
        <taxon>Neoteleostei</taxon>
        <taxon>Acanthomorphata</taxon>
        <taxon>Ovalentaria</taxon>
        <taxon>Atherinomorphae</taxon>
        <taxon>Cyprinodontiformes</taxon>
        <taxon>Goodeidae</taxon>
        <taxon>Goodea</taxon>
    </lineage>
</organism>
<feature type="compositionally biased region" description="Basic and acidic residues" evidence="2">
    <location>
        <begin position="760"/>
        <end position="774"/>
    </location>
</feature>
<feature type="compositionally biased region" description="Polar residues" evidence="2">
    <location>
        <begin position="1034"/>
        <end position="1048"/>
    </location>
</feature>
<feature type="compositionally biased region" description="Low complexity" evidence="2">
    <location>
        <begin position="1492"/>
        <end position="1503"/>
    </location>
</feature>
<feature type="compositionally biased region" description="Basic and acidic residues" evidence="2">
    <location>
        <begin position="653"/>
        <end position="677"/>
    </location>
</feature>
<feature type="compositionally biased region" description="Low complexity" evidence="2">
    <location>
        <begin position="1650"/>
        <end position="1660"/>
    </location>
</feature>
<feature type="compositionally biased region" description="Polar residues" evidence="2">
    <location>
        <begin position="1227"/>
        <end position="1242"/>
    </location>
</feature>
<name>A0ABV0PCA9_9TELE</name>
<reference evidence="4 5" key="1">
    <citation type="submission" date="2021-06" db="EMBL/GenBank/DDBJ databases">
        <authorList>
            <person name="Palmer J.M."/>
        </authorList>
    </citation>
    <scope>NUCLEOTIDE SEQUENCE [LARGE SCALE GENOMIC DNA]</scope>
    <source>
        <strain evidence="4 5">GA_2019</strain>
        <tissue evidence="4">Muscle</tissue>
    </source>
</reference>
<feature type="compositionally biased region" description="Basic and acidic residues" evidence="2">
    <location>
        <begin position="717"/>
        <end position="726"/>
    </location>
</feature>
<dbReference type="Gene3D" id="3.30.870.10">
    <property type="entry name" value="Endonuclease Chain A"/>
    <property type="match status" value="2"/>
</dbReference>
<feature type="compositionally biased region" description="Basic and acidic residues" evidence="2">
    <location>
        <begin position="1379"/>
        <end position="1391"/>
    </location>
</feature>
<feature type="region of interest" description="Disordered" evidence="2">
    <location>
        <begin position="636"/>
        <end position="835"/>
    </location>
</feature>
<accession>A0ABV0PCA9</accession>
<feature type="compositionally biased region" description="Low complexity" evidence="2">
    <location>
        <begin position="1278"/>
        <end position="1289"/>
    </location>
</feature>
<feature type="compositionally biased region" description="Basic and acidic residues" evidence="2">
    <location>
        <begin position="1585"/>
        <end position="1608"/>
    </location>
</feature>
<dbReference type="Pfam" id="PF07894">
    <property type="entry name" value="SACK1"/>
    <property type="match status" value="2"/>
</dbReference>
<feature type="compositionally biased region" description="Polar residues" evidence="2">
    <location>
        <begin position="1313"/>
        <end position="1322"/>
    </location>
</feature>
<feature type="compositionally biased region" description="Polar residues" evidence="2">
    <location>
        <begin position="1442"/>
        <end position="1457"/>
    </location>
</feature>
<feature type="region of interest" description="Disordered" evidence="2">
    <location>
        <begin position="857"/>
        <end position="979"/>
    </location>
</feature>